<dbReference type="EC" id="2.7.7.65" evidence="3"/>
<evidence type="ECO:0000313" key="4">
    <source>
        <dbReference type="Proteomes" id="UP000032336"/>
    </source>
</evidence>
<keyword evidence="4" id="KW-1185">Reference proteome</keyword>
<proteinExistence type="predicted"/>
<feature type="transmembrane region" description="Helical" evidence="1">
    <location>
        <begin position="98"/>
        <end position="116"/>
    </location>
</feature>
<keyword evidence="1" id="KW-0812">Transmembrane</keyword>
<dbReference type="STRING" id="1121877.FEAC_13400"/>
<dbReference type="CDD" id="cd01949">
    <property type="entry name" value="GGDEF"/>
    <property type="match status" value="1"/>
</dbReference>
<dbReference type="InterPro" id="IPR029787">
    <property type="entry name" value="Nucleotide_cyclase"/>
</dbReference>
<dbReference type="GeneID" id="78372554"/>
<comment type="caution">
    <text evidence="3">The sequence shown here is derived from an EMBL/GenBank/DDBJ whole genome shotgun (WGS) entry which is preliminary data.</text>
</comment>
<keyword evidence="3" id="KW-0548">Nucleotidyltransferase</keyword>
<feature type="transmembrane region" description="Helical" evidence="1">
    <location>
        <begin position="21"/>
        <end position="41"/>
    </location>
</feature>
<dbReference type="EMBL" id="JXUW01000010">
    <property type="protein sequence ID" value="KJE76838.1"/>
    <property type="molecule type" value="Genomic_DNA"/>
</dbReference>
<feature type="domain" description="GGDEF" evidence="2">
    <location>
        <begin position="203"/>
        <end position="323"/>
    </location>
</feature>
<evidence type="ECO:0000313" key="3">
    <source>
        <dbReference type="EMBL" id="KJE76838.1"/>
    </source>
</evidence>
<name>A0A0D8FU86_9ACTN</name>
<dbReference type="InterPro" id="IPR050469">
    <property type="entry name" value="Diguanylate_Cyclase"/>
</dbReference>
<keyword evidence="3" id="KW-0808">Transferase</keyword>
<keyword evidence="1" id="KW-0472">Membrane</keyword>
<dbReference type="RefSeq" id="WP_052565853.1">
    <property type="nucleotide sequence ID" value="NZ_JXUW01000010.1"/>
</dbReference>
<organism evidence="3 4">
    <name type="scientific">Ferrimicrobium acidiphilum DSM 19497</name>
    <dbReference type="NCBI Taxonomy" id="1121877"/>
    <lineage>
        <taxon>Bacteria</taxon>
        <taxon>Bacillati</taxon>
        <taxon>Actinomycetota</taxon>
        <taxon>Acidimicrobiia</taxon>
        <taxon>Acidimicrobiales</taxon>
        <taxon>Acidimicrobiaceae</taxon>
        <taxon>Ferrimicrobium</taxon>
    </lineage>
</organism>
<dbReference type="SUPFAM" id="SSF55073">
    <property type="entry name" value="Nucleotide cyclase"/>
    <property type="match status" value="1"/>
</dbReference>
<dbReference type="Pfam" id="PF00990">
    <property type="entry name" value="GGDEF"/>
    <property type="match status" value="1"/>
</dbReference>
<dbReference type="AlphaFoldDB" id="A0A0D8FU86"/>
<dbReference type="eggNOG" id="COG2199">
    <property type="taxonomic scope" value="Bacteria"/>
</dbReference>
<dbReference type="SMART" id="SM00267">
    <property type="entry name" value="GGDEF"/>
    <property type="match status" value="1"/>
</dbReference>
<dbReference type="Gene3D" id="3.30.70.270">
    <property type="match status" value="1"/>
</dbReference>
<dbReference type="GO" id="GO:0052621">
    <property type="term" value="F:diguanylate cyclase activity"/>
    <property type="evidence" value="ECO:0007669"/>
    <property type="project" value="UniProtKB-EC"/>
</dbReference>
<feature type="transmembrane region" description="Helical" evidence="1">
    <location>
        <begin position="74"/>
        <end position="92"/>
    </location>
</feature>
<protein>
    <submittedName>
        <fullName evidence="3">Putative diguanylate cyclase YcdT</fullName>
        <ecNumber evidence="3">2.7.7.65</ecNumber>
    </submittedName>
</protein>
<dbReference type="PROSITE" id="PS50887">
    <property type="entry name" value="GGDEF"/>
    <property type="match status" value="1"/>
</dbReference>
<sequence>MPRGHVTSVVRPFIRADQDTLLGLLSVGGAIACSLAALSPMSVHAPVGLNFSIGVTNALLGIAILRWRLGSRSLFQVSILFFMVFELSVLITATHTQIGLATDLVALPWIAVYAACFATARSFFTLATVMTVAVITATALSSVSDPWFTTIRILLITWCASVALHIFIVALRRRAETDGLTQILNRNGFFRMAVATGVQRSIQSTFVVLLDLDGFKTINDQHGHIEGDEILRQTAKILKQHLPTKTILARIGGDEFAIVAVATESEVLLKQLQRLQSATPCTFSFGLVPWTDSSSLDEAMVLADEALYVDKRNHRSRFGESATECQPE</sequence>
<dbReference type="PANTHER" id="PTHR45138">
    <property type="entry name" value="REGULATORY COMPONENTS OF SENSORY TRANSDUCTION SYSTEM"/>
    <property type="match status" value="1"/>
</dbReference>
<reference evidence="3 4" key="1">
    <citation type="submission" date="2015-01" db="EMBL/GenBank/DDBJ databases">
        <title>Draft genome of the acidophilic iron oxidizer Ferrimicrobium acidiphilum strain T23.</title>
        <authorList>
            <person name="Poehlein A."/>
            <person name="Eisen S."/>
            <person name="Schloemann M."/>
            <person name="Johnson B.D."/>
            <person name="Daniel R."/>
            <person name="Muehling M."/>
        </authorList>
    </citation>
    <scope>NUCLEOTIDE SEQUENCE [LARGE SCALE GENOMIC DNA]</scope>
    <source>
        <strain evidence="3 4">T23</strain>
    </source>
</reference>
<accession>A0A0D8FU86</accession>
<dbReference type="PROSITE" id="PS51257">
    <property type="entry name" value="PROKAR_LIPOPROTEIN"/>
    <property type="match status" value="1"/>
</dbReference>
<evidence type="ECO:0000259" key="2">
    <source>
        <dbReference type="PROSITE" id="PS50887"/>
    </source>
</evidence>
<keyword evidence="1" id="KW-1133">Transmembrane helix</keyword>
<dbReference type="InterPro" id="IPR043128">
    <property type="entry name" value="Rev_trsase/Diguanyl_cyclase"/>
</dbReference>
<dbReference type="Proteomes" id="UP000032336">
    <property type="component" value="Unassembled WGS sequence"/>
</dbReference>
<dbReference type="OrthoDB" id="23692at2"/>
<dbReference type="NCBIfam" id="TIGR00254">
    <property type="entry name" value="GGDEF"/>
    <property type="match status" value="1"/>
</dbReference>
<evidence type="ECO:0000256" key="1">
    <source>
        <dbReference type="SAM" id="Phobius"/>
    </source>
</evidence>
<dbReference type="InterPro" id="IPR000160">
    <property type="entry name" value="GGDEF_dom"/>
</dbReference>
<feature type="transmembrane region" description="Helical" evidence="1">
    <location>
        <begin position="149"/>
        <end position="171"/>
    </location>
</feature>
<feature type="transmembrane region" description="Helical" evidence="1">
    <location>
        <begin position="47"/>
        <end position="67"/>
    </location>
</feature>
<gene>
    <name evidence="3" type="primary">ycdT3</name>
    <name evidence="3" type="ORF">FEAC_13400</name>
</gene>
<feature type="transmembrane region" description="Helical" evidence="1">
    <location>
        <begin position="123"/>
        <end position="143"/>
    </location>
</feature>
<dbReference type="PANTHER" id="PTHR45138:SF9">
    <property type="entry name" value="DIGUANYLATE CYCLASE DGCM-RELATED"/>
    <property type="match status" value="1"/>
</dbReference>